<dbReference type="GO" id="GO:0000155">
    <property type="term" value="F:phosphorelay sensor kinase activity"/>
    <property type="evidence" value="ECO:0007669"/>
    <property type="project" value="InterPro"/>
</dbReference>
<dbReference type="CDD" id="cd00130">
    <property type="entry name" value="PAS"/>
    <property type="match status" value="1"/>
</dbReference>
<dbReference type="Gene3D" id="1.10.287.130">
    <property type="match status" value="1"/>
</dbReference>
<evidence type="ECO:0000256" key="7">
    <source>
        <dbReference type="ARBA" id="ARBA00022840"/>
    </source>
</evidence>
<keyword evidence="4" id="KW-0808">Transferase</keyword>
<name>A0A5K7Z494_9BACT</name>
<dbReference type="PROSITE" id="PS50109">
    <property type="entry name" value="HIS_KIN"/>
    <property type="match status" value="1"/>
</dbReference>
<dbReference type="InterPro" id="IPR004358">
    <property type="entry name" value="Sig_transdc_His_kin-like_C"/>
</dbReference>
<keyword evidence="9" id="KW-1133">Transmembrane helix</keyword>
<dbReference type="Pfam" id="PF08448">
    <property type="entry name" value="PAS_4"/>
    <property type="match status" value="1"/>
</dbReference>
<dbReference type="GO" id="GO:0005524">
    <property type="term" value="F:ATP binding"/>
    <property type="evidence" value="ECO:0007669"/>
    <property type="project" value="UniProtKB-KW"/>
</dbReference>
<dbReference type="PANTHER" id="PTHR43065">
    <property type="entry name" value="SENSOR HISTIDINE KINASE"/>
    <property type="match status" value="1"/>
</dbReference>
<reference evidence="13 14" key="1">
    <citation type="submission" date="2019-11" db="EMBL/GenBank/DDBJ databases">
        <title>Comparative genomics of hydrocarbon-degrading Desulfosarcina strains.</title>
        <authorList>
            <person name="Watanabe M."/>
            <person name="Kojima H."/>
            <person name="Fukui M."/>
        </authorList>
    </citation>
    <scope>NUCLEOTIDE SEQUENCE [LARGE SCALE GENOMIC DNA]</scope>
    <source>
        <strain evidence="13 14">PP31</strain>
    </source>
</reference>
<dbReference type="EMBL" id="AP021875">
    <property type="protein sequence ID" value="BBO76576.1"/>
    <property type="molecule type" value="Genomic_DNA"/>
</dbReference>
<dbReference type="InterPro" id="IPR036890">
    <property type="entry name" value="HATPase_C_sf"/>
</dbReference>
<evidence type="ECO:0000256" key="8">
    <source>
        <dbReference type="ARBA" id="ARBA00023012"/>
    </source>
</evidence>
<keyword evidence="9" id="KW-0472">Membrane</keyword>
<dbReference type="SUPFAM" id="SSF47384">
    <property type="entry name" value="Homodimeric domain of signal transducing histidine kinase"/>
    <property type="match status" value="1"/>
</dbReference>
<dbReference type="SMART" id="SM00388">
    <property type="entry name" value="HisKA"/>
    <property type="match status" value="1"/>
</dbReference>
<dbReference type="PANTHER" id="PTHR43065:SF46">
    <property type="entry name" value="C4-DICARBOXYLATE TRANSPORT SENSOR PROTEIN DCTB"/>
    <property type="match status" value="1"/>
</dbReference>
<keyword evidence="9" id="KW-0812">Transmembrane</keyword>
<keyword evidence="7" id="KW-0067">ATP-binding</keyword>
<dbReference type="InterPro" id="IPR003661">
    <property type="entry name" value="HisK_dim/P_dom"/>
</dbReference>
<dbReference type="InterPro" id="IPR000014">
    <property type="entry name" value="PAS"/>
</dbReference>
<dbReference type="PROSITE" id="PS50112">
    <property type="entry name" value="PAS"/>
    <property type="match status" value="1"/>
</dbReference>
<dbReference type="EC" id="2.7.13.3" evidence="2"/>
<dbReference type="NCBIfam" id="TIGR00229">
    <property type="entry name" value="sensory_box"/>
    <property type="match status" value="1"/>
</dbReference>
<dbReference type="SMART" id="SM00387">
    <property type="entry name" value="HATPase_c"/>
    <property type="match status" value="1"/>
</dbReference>
<protein>
    <recommendedName>
        <fullName evidence="2">histidine kinase</fullName>
        <ecNumber evidence="2">2.7.13.3</ecNumber>
    </recommendedName>
</protein>
<feature type="domain" description="PAS" evidence="11">
    <location>
        <begin position="354"/>
        <end position="424"/>
    </location>
</feature>
<dbReference type="CDD" id="cd00082">
    <property type="entry name" value="HisKA"/>
    <property type="match status" value="1"/>
</dbReference>
<dbReference type="InterPro" id="IPR000700">
    <property type="entry name" value="PAS-assoc_C"/>
</dbReference>
<evidence type="ECO:0000259" key="11">
    <source>
        <dbReference type="PROSITE" id="PS50112"/>
    </source>
</evidence>
<dbReference type="Pfam" id="PF00512">
    <property type="entry name" value="HisKA"/>
    <property type="match status" value="1"/>
</dbReference>
<evidence type="ECO:0000256" key="4">
    <source>
        <dbReference type="ARBA" id="ARBA00022679"/>
    </source>
</evidence>
<dbReference type="PROSITE" id="PS50113">
    <property type="entry name" value="PAC"/>
    <property type="match status" value="1"/>
</dbReference>
<evidence type="ECO:0000256" key="5">
    <source>
        <dbReference type="ARBA" id="ARBA00022741"/>
    </source>
</evidence>
<evidence type="ECO:0000256" key="1">
    <source>
        <dbReference type="ARBA" id="ARBA00000085"/>
    </source>
</evidence>
<dbReference type="InterPro" id="IPR035965">
    <property type="entry name" value="PAS-like_dom_sf"/>
</dbReference>
<dbReference type="SUPFAM" id="SSF55874">
    <property type="entry name" value="ATPase domain of HSP90 chaperone/DNA topoisomerase II/histidine kinase"/>
    <property type="match status" value="1"/>
</dbReference>
<dbReference type="InterPro" id="IPR013656">
    <property type="entry name" value="PAS_4"/>
</dbReference>
<keyword evidence="3" id="KW-0597">Phosphoprotein</keyword>
<organism evidence="13 14">
    <name type="scientific">Desulfosarcina widdelii</name>
    <dbReference type="NCBI Taxonomy" id="947919"/>
    <lineage>
        <taxon>Bacteria</taxon>
        <taxon>Pseudomonadati</taxon>
        <taxon>Thermodesulfobacteriota</taxon>
        <taxon>Desulfobacteria</taxon>
        <taxon>Desulfobacterales</taxon>
        <taxon>Desulfosarcinaceae</taxon>
        <taxon>Desulfosarcina</taxon>
    </lineage>
</organism>
<gene>
    <name evidence="13" type="ORF">DSCW_39930</name>
</gene>
<dbReference type="InterPro" id="IPR036097">
    <property type="entry name" value="HisK_dim/P_sf"/>
</dbReference>
<evidence type="ECO:0000259" key="12">
    <source>
        <dbReference type="PROSITE" id="PS50113"/>
    </source>
</evidence>
<dbReference type="OrthoDB" id="9805591at2"/>
<sequence length="712" mass="79403">MENASLVKRQQKRAWIIAVVAVLILIAATGVHFLFGRRMIALVSDQFNQEQLTVARSIRKLVETSLNTLEKELLNLAGSVSAAQSDPVDLLAGLRPELEIISRPGVEEIRLWDRKNQTMGVFSHGNLFAESAAAFPDIDSLPLPESGEVRLTRPCTAGSRVYLYLIAPLGSVGDQYLIFRLNLTWFLSPLLTGVRSGASGYAWVIDGSGYFLYHPYMDFIGHSAFDIRRETYPDLSFFKIDRIQKEEMLQGREGTGTYESAWHRGLAGKMSKLIAYCPIHVSQEPKQFWSVAVVAPIHEIASAIGQVQRWQLVLQGVTILVVGAAAAALLLFEVRFSRRLEKLVDARTRALKRSEERYRLLIESAEDFIFTLNAAICLKSVNSFTANFFGSDAEQLIDRPLADLLDEDVARKNTKAIRQVFDSGRSVREEIEIRSVDPPVWLNANYMPLKNETGEIHLVLCIARDITENKMLQRRLVTTEKLAALGTLAAGVAHEINNPLGVILGFCDLLVRKQEPGSQVYEDLRIIERQGLHCKQIVDNLLSFARDRKVSEKSADLNLCLVEILTVARHSIERRAVTVKTDIARRLPMVNGDCRQLQQVFLNLMNNAVDAMPEGGVLTISAAYDKGSRQVIVKVADNGCGIREDRMDRIYEPFYTTKPEGEGTGLGLFVIYGIVHGFGGSIHCESRVAEKPGEKSGTTFIVKLPQHPKEKS</sequence>
<dbReference type="PRINTS" id="PR00344">
    <property type="entry name" value="BCTRLSENSOR"/>
</dbReference>
<comment type="catalytic activity">
    <reaction evidence="1">
        <text>ATP + protein L-histidine = ADP + protein N-phospho-L-histidine.</text>
        <dbReference type="EC" id="2.7.13.3"/>
    </reaction>
</comment>
<dbReference type="Pfam" id="PF02518">
    <property type="entry name" value="HATPase_c"/>
    <property type="match status" value="1"/>
</dbReference>
<evidence type="ECO:0000256" key="9">
    <source>
        <dbReference type="SAM" id="Phobius"/>
    </source>
</evidence>
<keyword evidence="14" id="KW-1185">Reference proteome</keyword>
<evidence type="ECO:0000256" key="6">
    <source>
        <dbReference type="ARBA" id="ARBA00022777"/>
    </source>
</evidence>
<keyword evidence="8" id="KW-0902">Two-component regulatory system</keyword>
<feature type="transmembrane region" description="Helical" evidence="9">
    <location>
        <begin position="14"/>
        <end position="35"/>
    </location>
</feature>
<dbReference type="AlphaFoldDB" id="A0A5K7Z494"/>
<dbReference type="InterPro" id="IPR003594">
    <property type="entry name" value="HATPase_dom"/>
</dbReference>
<dbReference type="InterPro" id="IPR005467">
    <property type="entry name" value="His_kinase_dom"/>
</dbReference>
<evidence type="ECO:0000313" key="14">
    <source>
        <dbReference type="Proteomes" id="UP000427769"/>
    </source>
</evidence>
<dbReference type="RefSeq" id="WP_155305394.1">
    <property type="nucleotide sequence ID" value="NZ_AP021875.1"/>
</dbReference>
<evidence type="ECO:0000259" key="10">
    <source>
        <dbReference type="PROSITE" id="PS50109"/>
    </source>
</evidence>
<accession>A0A5K7Z494</accession>
<keyword evidence="5" id="KW-0547">Nucleotide-binding</keyword>
<evidence type="ECO:0000313" key="13">
    <source>
        <dbReference type="EMBL" id="BBO76576.1"/>
    </source>
</evidence>
<evidence type="ECO:0000256" key="2">
    <source>
        <dbReference type="ARBA" id="ARBA00012438"/>
    </source>
</evidence>
<dbReference type="Gene3D" id="3.30.450.20">
    <property type="entry name" value="PAS domain"/>
    <property type="match status" value="2"/>
</dbReference>
<feature type="domain" description="PAC" evidence="12">
    <location>
        <begin position="425"/>
        <end position="478"/>
    </location>
</feature>
<dbReference type="CDD" id="cd12912">
    <property type="entry name" value="PDC2_MCP_like"/>
    <property type="match status" value="1"/>
</dbReference>
<dbReference type="Proteomes" id="UP000427769">
    <property type="component" value="Chromosome"/>
</dbReference>
<proteinExistence type="predicted"/>
<evidence type="ECO:0000256" key="3">
    <source>
        <dbReference type="ARBA" id="ARBA00022553"/>
    </source>
</evidence>
<dbReference type="KEGG" id="dwd:DSCW_39930"/>
<keyword evidence="6 13" id="KW-0418">Kinase</keyword>
<dbReference type="Gene3D" id="3.30.565.10">
    <property type="entry name" value="Histidine kinase-like ATPase, C-terminal domain"/>
    <property type="match status" value="1"/>
</dbReference>
<feature type="domain" description="Histidine kinase" evidence="10">
    <location>
        <begin position="491"/>
        <end position="708"/>
    </location>
</feature>
<dbReference type="SUPFAM" id="SSF55785">
    <property type="entry name" value="PYP-like sensor domain (PAS domain)"/>
    <property type="match status" value="1"/>
</dbReference>